<dbReference type="NCBIfam" id="TIGR02595">
    <property type="entry name" value="PEP_CTERM"/>
    <property type="match status" value="1"/>
</dbReference>
<proteinExistence type="predicted"/>
<dbReference type="OrthoDB" id="9938997at2"/>
<dbReference type="HOGENOM" id="CLU_2219348_0_0_7"/>
<accession>C6E8K2</accession>
<evidence type="ECO:0000256" key="1">
    <source>
        <dbReference type="SAM" id="Phobius"/>
    </source>
</evidence>
<dbReference type="Pfam" id="PF07589">
    <property type="entry name" value="PEP-CTERM"/>
    <property type="match status" value="1"/>
</dbReference>
<feature type="chain" id="PRO_5002964689" description="Ice-binding protein C-terminal domain-containing protein" evidence="2">
    <location>
        <begin position="19"/>
        <end position="108"/>
    </location>
</feature>
<keyword evidence="2" id="KW-0732">Signal</keyword>
<name>C6E8K2_GEOSM</name>
<dbReference type="InterPro" id="IPR013424">
    <property type="entry name" value="Ice-binding_C"/>
</dbReference>
<dbReference type="AlphaFoldDB" id="C6E8K2"/>
<feature type="transmembrane region" description="Helical" evidence="1">
    <location>
        <begin position="82"/>
        <end position="100"/>
    </location>
</feature>
<organism evidence="4">
    <name type="scientific">Geobacter sp. (strain M21)</name>
    <dbReference type="NCBI Taxonomy" id="443144"/>
    <lineage>
        <taxon>Bacteria</taxon>
        <taxon>Pseudomonadati</taxon>
        <taxon>Thermodesulfobacteriota</taxon>
        <taxon>Desulfuromonadia</taxon>
        <taxon>Geobacterales</taxon>
        <taxon>Geobacteraceae</taxon>
        <taxon>Geobacter</taxon>
    </lineage>
</organism>
<dbReference type="EMBL" id="CP001661">
    <property type="protein sequence ID" value="ACT19993.1"/>
    <property type="molecule type" value="Genomic_DNA"/>
</dbReference>
<gene>
    <name evidence="4" type="ordered locus">GM21_3977</name>
</gene>
<protein>
    <recommendedName>
        <fullName evidence="3">Ice-binding protein C-terminal domain-containing protein</fullName>
    </recommendedName>
</protein>
<keyword evidence="1" id="KW-0472">Membrane</keyword>
<keyword evidence="1" id="KW-0812">Transmembrane</keyword>
<feature type="domain" description="Ice-binding protein C-terminal" evidence="3">
    <location>
        <begin position="78"/>
        <end position="102"/>
    </location>
</feature>
<feature type="signal peptide" evidence="2">
    <location>
        <begin position="1"/>
        <end position="18"/>
    </location>
</feature>
<reference evidence="4" key="1">
    <citation type="submission" date="2009-07" db="EMBL/GenBank/DDBJ databases">
        <title>Complete sequence of Geobacter sp. M21.</title>
        <authorList>
            <consortium name="US DOE Joint Genome Institute"/>
            <person name="Lucas S."/>
            <person name="Copeland A."/>
            <person name="Lapidus A."/>
            <person name="Glavina del Rio T."/>
            <person name="Dalin E."/>
            <person name="Tice H."/>
            <person name="Bruce D."/>
            <person name="Goodwin L."/>
            <person name="Pitluck S."/>
            <person name="Saunders E."/>
            <person name="Brettin T."/>
            <person name="Detter J.C."/>
            <person name="Han C."/>
            <person name="Larimer F."/>
            <person name="Land M."/>
            <person name="Hauser L."/>
            <person name="Kyrpides N."/>
            <person name="Ovchinnikova G."/>
            <person name="Lovley D."/>
        </authorList>
    </citation>
    <scope>NUCLEOTIDE SEQUENCE [LARGE SCALE GENOMIC DNA]</scope>
    <source>
        <strain evidence="4">M21</strain>
    </source>
</reference>
<dbReference type="KEGG" id="gem:GM21_3977"/>
<keyword evidence="1" id="KW-1133">Transmembrane helix</keyword>
<evidence type="ECO:0000259" key="3">
    <source>
        <dbReference type="Pfam" id="PF07589"/>
    </source>
</evidence>
<evidence type="ECO:0000256" key="2">
    <source>
        <dbReference type="SAM" id="SignalP"/>
    </source>
</evidence>
<sequence length="108" mass="11429">MKSFVVAVVLLTAASASATPFTVNREMDLGELTSAPEIAQALDTKTDFTEPGGAPLDSYAPSVHIGASKLQAASGIQAPEPATVALLSLGFVGLFIGRRIRRRRFEKR</sequence>
<evidence type="ECO:0000313" key="4">
    <source>
        <dbReference type="EMBL" id="ACT19993.1"/>
    </source>
</evidence>